<evidence type="ECO:0000256" key="1">
    <source>
        <dbReference type="SAM" id="MobiDB-lite"/>
    </source>
</evidence>
<dbReference type="SUPFAM" id="SSF48403">
    <property type="entry name" value="Ankyrin repeat"/>
    <property type="match status" value="1"/>
</dbReference>
<sequence>MSNSCSDIFDNIDKYLEFDIKLDALEITYEDILKCYNYNDDNIIMYIFRSISIDNDDLAIDLLNKIISIIKTKTNPTTTNNTKYNEVLKEIFNKTDTNNNNWLQILCSRLDHKYINSSSRPRNIKSTIVILTPEIKKYIPLTNIDNINTSGENALLIACTNIYLNNISLKYLANKDNINYINKSGDTVLLKCSYNHINLELLDKLLDKYSNIDVNIGNNTNVLFNLITYKKEEENIYNEGENLNTYREEGEEDNSDDSRLISIVNKLIEKGINLKYTTSSGLNALVLCILDNKVDIFKLIFDKLISTDKPYIVNSIKSFINNNASAASVSPNIIKYYNSHILLKDKYSPTSNEIPLMTPSTDKIPSTDITIKYGVELEICIKLDKKCIKRDIDTESIIYSHFTSDSDPNINTESPKEWYDLTAIFLNEYITKRVKTNNKFKLLVRKSKELYKFIIVTNAPKNKDYTYVYDLDKLKLIKQPGTIDYTKPIITTDSSVICGDYKYLYDEGLLNINKLKKEYNIEHTFHIEFVTPILDCNPTIGKYGISYDLSPLNDLFMLIGMDKTGCYVTNVSQGFHVNLSLFNNKTRKPLPLLREFFKTQFIKNYVEWEKEAYPKYRKGVSKFAKPLYSLITPDKPNYGYSEIASNKYVSLHRKDLQELIEIRLFAATNDYKNLLIRTKEALALLYSSYNKWYSTVKPSIYPPVIKTSKNNTRKRNNYINLSGKPNKNNTRSKNREKARERMTPK</sequence>
<feature type="region of interest" description="Disordered" evidence="1">
    <location>
        <begin position="707"/>
        <end position="745"/>
    </location>
</feature>
<reference evidence="2" key="1">
    <citation type="journal article" date="2020" name="Nature">
        <title>Giant virus diversity and host interactions through global metagenomics.</title>
        <authorList>
            <person name="Schulz F."/>
            <person name="Roux S."/>
            <person name="Paez-Espino D."/>
            <person name="Jungbluth S."/>
            <person name="Walsh D.A."/>
            <person name="Denef V.J."/>
            <person name="McMahon K.D."/>
            <person name="Konstantinidis K.T."/>
            <person name="Eloe-Fadrosh E.A."/>
            <person name="Kyrpides N.C."/>
            <person name="Woyke T."/>
        </authorList>
    </citation>
    <scope>NUCLEOTIDE SEQUENCE</scope>
    <source>
        <strain evidence="2">GVMAG-M-3300023174-60</strain>
    </source>
</reference>
<proteinExistence type="predicted"/>
<dbReference type="Gene3D" id="1.25.40.20">
    <property type="entry name" value="Ankyrin repeat-containing domain"/>
    <property type="match status" value="1"/>
</dbReference>
<organism evidence="2">
    <name type="scientific">viral metagenome</name>
    <dbReference type="NCBI Taxonomy" id="1070528"/>
    <lineage>
        <taxon>unclassified sequences</taxon>
        <taxon>metagenomes</taxon>
        <taxon>organismal metagenomes</taxon>
    </lineage>
</organism>
<evidence type="ECO:0000313" key="2">
    <source>
        <dbReference type="EMBL" id="QHT20485.1"/>
    </source>
</evidence>
<dbReference type="EMBL" id="MN739678">
    <property type="protein sequence ID" value="QHT20485.1"/>
    <property type="molecule type" value="Genomic_DNA"/>
</dbReference>
<name>A0A6C0DZ91_9ZZZZ</name>
<feature type="compositionally biased region" description="Basic and acidic residues" evidence="1">
    <location>
        <begin position="733"/>
        <end position="745"/>
    </location>
</feature>
<dbReference type="InterPro" id="IPR036770">
    <property type="entry name" value="Ankyrin_rpt-contain_sf"/>
</dbReference>
<protein>
    <submittedName>
        <fullName evidence="2">Uncharacterized protein</fullName>
    </submittedName>
</protein>
<feature type="compositionally biased region" description="Polar residues" evidence="1">
    <location>
        <begin position="718"/>
        <end position="729"/>
    </location>
</feature>
<dbReference type="InterPro" id="IPR002110">
    <property type="entry name" value="Ankyrin_rpt"/>
</dbReference>
<dbReference type="SMART" id="SM00248">
    <property type="entry name" value="ANK"/>
    <property type="match status" value="3"/>
</dbReference>
<accession>A0A6C0DZ91</accession>
<dbReference type="AlphaFoldDB" id="A0A6C0DZ91"/>